<protein>
    <submittedName>
        <fullName evidence="2">Uncharacterized protein</fullName>
    </submittedName>
</protein>
<gene>
    <name evidence="3" type="ORF">A8L58_09890</name>
    <name evidence="2" type="ORF">AXH35_08445</name>
</gene>
<keyword evidence="1" id="KW-0812">Transmembrane</keyword>
<evidence type="ECO:0000256" key="1">
    <source>
        <dbReference type="SAM" id="Phobius"/>
    </source>
</evidence>
<reference evidence="2 4" key="2">
    <citation type="submission" date="2016-02" db="EMBL/GenBank/DDBJ databases">
        <title>Complete Genome Sequence of Propionibacterium acidipropionici ATCC 55737.</title>
        <authorList>
            <person name="Luna Flores C.H."/>
            <person name="Nielsen L.K."/>
            <person name="Marcellin E."/>
        </authorList>
    </citation>
    <scope>NUCLEOTIDE SEQUENCE [LARGE SCALE GENOMIC DNA]</scope>
    <source>
        <strain evidence="2 4">ATCC 55737</strain>
    </source>
</reference>
<accession>A0A142KH85</accession>
<dbReference type="OrthoDB" id="5196985at2"/>
<dbReference type="EMBL" id="CP015970">
    <property type="protein sequence ID" value="AOZ46945.1"/>
    <property type="molecule type" value="Genomic_DNA"/>
</dbReference>
<keyword evidence="5" id="KW-1185">Reference proteome</keyword>
<feature type="transmembrane region" description="Helical" evidence="1">
    <location>
        <begin position="20"/>
        <end position="41"/>
    </location>
</feature>
<dbReference type="GeneID" id="88084721"/>
<dbReference type="Proteomes" id="UP000178666">
    <property type="component" value="Chromosome"/>
</dbReference>
<keyword evidence="1" id="KW-1133">Transmembrane helix</keyword>
<organism evidence="2 4">
    <name type="scientific">Acidipropionibacterium acidipropionici</name>
    <dbReference type="NCBI Taxonomy" id="1748"/>
    <lineage>
        <taxon>Bacteria</taxon>
        <taxon>Bacillati</taxon>
        <taxon>Actinomycetota</taxon>
        <taxon>Actinomycetes</taxon>
        <taxon>Propionibacteriales</taxon>
        <taxon>Propionibacteriaceae</taxon>
        <taxon>Acidipropionibacterium</taxon>
    </lineage>
</organism>
<evidence type="ECO:0000313" key="2">
    <source>
        <dbReference type="EMBL" id="AMS05473.1"/>
    </source>
</evidence>
<evidence type="ECO:0000313" key="3">
    <source>
        <dbReference type="EMBL" id="AOZ46945.1"/>
    </source>
</evidence>
<evidence type="ECO:0000313" key="4">
    <source>
        <dbReference type="Proteomes" id="UP000075221"/>
    </source>
</evidence>
<dbReference type="Proteomes" id="UP000075221">
    <property type="component" value="Chromosome"/>
</dbReference>
<dbReference type="KEGG" id="aaci:ASQ49_06755"/>
<dbReference type="EMBL" id="CP014352">
    <property type="protein sequence ID" value="AMS05473.1"/>
    <property type="molecule type" value="Genomic_DNA"/>
</dbReference>
<sequence length="87" mass="9044">MSKNTSTKKRQTAGLGDIRVIIGGLMGIYGVILTIMGIVMTDASANLWAGIALLVVCGALLLWNALDPTLVDEGESITGGPVTDKKN</sequence>
<name>A0A142KH85_9ACTN</name>
<proteinExistence type="predicted"/>
<keyword evidence="1" id="KW-0472">Membrane</keyword>
<evidence type="ECO:0000313" key="5">
    <source>
        <dbReference type="Proteomes" id="UP000178666"/>
    </source>
</evidence>
<reference evidence="3 5" key="1">
    <citation type="journal article" date="2016" name="Plant Dis.">
        <title>Improved production of propionic acid using genome shuffling.</title>
        <authorList>
            <person name="Luna-Flores C.H."/>
            <person name="Palfreyman R.W."/>
            <person name="Kromer J.O."/>
            <person name="Nielsen L.K."/>
            <person name="Marcellin E."/>
        </authorList>
    </citation>
    <scope>NUCLEOTIDE SEQUENCE [LARGE SCALE GENOMIC DNA]</scope>
    <source>
        <strain evidence="3 5">F3E8</strain>
    </source>
</reference>
<feature type="transmembrane region" description="Helical" evidence="1">
    <location>
        <begin position="47"/>
        <end position="66"/>
    </location>
</feature>
<dbReference type="AlphaFoldDB" id="A0A142KH85"/>
<dbReference type="OMA" id="GLNINLW"/>
<dbReference type="RefSeq" id="WP_015071742.1">
    <property type="nucleotide sequence ID" value="NZ_CP013126.1"/>
</dbReference>